<name>A0A5C8UNH5_9MICO</name>
<gene>
    <name evidence="8" type="ORF">FVP33_14950</name>
</gene>
<dbReference type="InterPro" id="IPR013154">
    <property type="entry name" value="ADH-like_N"/>
</dbReference>
<keyword evidence="3 6" id="KW-0479">Metal-binding</keyword>
<feature type="domain" description="Enoyl reductase (ER)" evidence="7">
    <location>
        <begin position="13"/>
        <end position="365"/>
    </location>
</feature>
<organism evidence="8 9">
    <name type="scientific">Lacisediminihabitans profunda</name>
    <dbReference type="NCBI Taxonomy" id="2594790"/>
    <lineage>
        <taxon>Bacteria</taxon>
        <taxon>Bacillati</taxon>
        <taxon>Actinomycetota</taxon>
        <taxon>Actinomycetes</taxon>
        <taxon>Micrococcales</taxon>
        <taxon>Microbacteriaceae</taxon>
        <taxon>Lacisediminihabitans</taxon>
    </lineage>
</organism>
<dbReference type="EMBL" id="VRMG01000009">
    <property type="protein sequence ID" value="TXN29461.1"/>
    <property type="molecule type" value="Genomic_DNA"/>
</dbReference>
<evidence type="ECO:0000256" key="5">
    <source>
        <dbReference type="ARBA" id="ARBA00023002"/>
    </source>
</evidence>
<dbReference type="SMART" id="SM00829">
    <property type="entry name" value="PKS_ER"/>
    <property type="match status" value="1"/>
</dbReference>
<sequence>MPEIVAAVARHSGAPLELESLFLEEPRAGQVRVRLVATGICHADVIARDQIYPVPLPAVLGHEGAGIVEAVGHSSSTLQVGDHVVLGFNYCQHCETCLAGFPGNCIHTAQYNFGALRPDGSSPLSDGHGAIAGSFFGQSSFATHTNVSEHLAVKVPKDLALDVLAPLGCGVMTGVGTVFNVLRPKPGSTIAIFGAGGVGLSALLAARLSGCSAMILIDVLKSRLAKSLALGASHAVDGSGANAVELIREITQGRGVDFAIDAVGKPEVFRAMLDSLTVRGHGALVGAPIPGQEVSLDLSQSLGAGRRVSMVLEGDAHPQLLIPQMAALMSSGALPVDKLITRYPFGEINRALADSLSGDAVKPVLIFP</sequence>
<evidence type="ECO:0000256" key="3">
    <source>
        <dbReference type="ARBA" id="ARBA00022723"/>
    </source>
</evidence>
<dbReference type="InterPro" id="IPR036291">
    <property type="entry name" value="NAD(P)-bd_dom_sf"/>
</dbReference>
<dbReference type="GO" id="GO:0008270">
    <property type="term" value="F:zinc ion binding"/>
    <property type="evidence" value="ECO:0007669"/>
    <property type="project" value="InterPro"/>
</dbReference>
<dbReference type="PANTHER" id="PTHR43350">
    <property type="entry name" value="NAD-DEPENDENT ALCOHOL DEHYDROGENASE"/>
    <property type="match status" value="1"/>
</dbReference>
<comment type="caution">
    <text evidence="8">The sequence shown here is derived from an EMBL/GenBank/DDBJ whole genome shotgun (WGS) entry which is preliminary data.</text>
</comment>
<dbReference type="InterPro" id="IPR013149">
    <property type="entry name" value="ADH-like_C"/>
</dbReference>
<dbReference type="AlphaFoldDB" id="A0A5C8UNH5"/>
<protein>
    <submittedName>
        <fullName evidence="8">NAD(P)-dependent alcohol dehydrogenase</fullName>
    </submittedName>
</protein>
<evidence type="ECO:0000256" key="1">
    <source>
        <dbReference type="ARBA" id="ARBA00001947"/>
    </source>
</evidence>
<dbReference type="Gene3D" id="3.90.180.10">
    <property type="entry name" value="Medium-chain alcohol dehydrogenases, catalytic domain"/>
    <property type="match status" value="1"/>
</dbReference>
<comment type="similarity">
    <text evidence="2 6">Belongs to the zinc-containing alcohol dehydrogenase family.</text>
</comment>
<dbReference type="Proteomes" id="UP000321379">
    <property type="component" value="Unassembled WGS sequence"/>
</dbReference>
<evidence type="ECO:0000256" key="6">
    <source>
        <dbReference type="RuleBase" id="RU361277"/>
    </source>
</evidence>
<reference evidence="8 9" key="1">
    <citation type="submission" date="2019-08" db="EMBL/GenBank/DDBJ databases">
        <title>Bacterial whole genome sequence for Glaciihabitans sp. CHu50b-6-2.</title>
        <authorList>
            <person name="Jin L."/>
        </authorList>
    </citation>
    <scope>NUCLEOTIDE SEQUENCE [LARGE SCALE GENOMIC DNA]</scope>
    <source>
        <strain evidence="8 9">CHu50b-6-2</strain>
    </source>
</reference>
<dbReference type="InterPro" id="IPR020843">
    <property type="entry name" value="ER"/>
</dbReference>
<evidence type="ECO:0000256" key="2">
    <source>
        <dbReference type="ARBA" id="ARBA00008072"/>
    </source>
</evidence>
<evidence type="ECO:0000259" key="7">
    <source>
        <dbReference type="SMART" id="SM00829"/>
    </source>
</evidence>
<evidence type="ECO:0000313" key="8">
    <source>
        <dbReference type="EMBL" id="TXN29461.1"/>
    </source>
</evidence>
<dbReference type="RefSeq" id="WP_147784477.1">
    <property type="nucleotide sequence ID" value="NZ_VRMG01000009.1"/>
</dbReference>
<dbReference type="SUPFAM" id="SSF51735">
    <property type="entry name" value="NAD(P)-binding Rossmann-fold domains"/>
    <property type="match status" value="1"/>
</dbReference>
<proteinExistence type="inferred from homology"/>
<dbReference type="InterPro" id="IPR002328">
    <property type="entry name" value="ADH_Zn_CS"/>
</dbReference>
<dbReference type="PANTHER" id="PTHR43350:SF2">
    <property type="entry name" value="GROES-LIKE ZINC-BINDING ALCOHOL DEHYDROGENASE FAMILY PROTEIN"/>
    <property type="match status" value="1"/>
</dbReference>
<dbReference type="Gene3D" id="3.40.50.720">
    <property type="entry name" value="NAD(P)-binding Rossmann-like Domain"/>
    <property type="match status" value="1"/>
</dbReference>
<accession>A0A5C8UNH5</accession>
<keyword evidence="4 6" id="KW-0862">Zinc</keyword>
<dbReference type="InterPro" id="IPR011032">
    <property type="entry name" value="GroES-like_sf"/>
</dbReference>
<dbReference type="GO" id="GO:0016491">
    <property type="term" value="F:oxidoreductase activity"/>
    <property type="evidence" value="ECO:0007669"/>
    <property type="project" value="UniProtKB-KW"/>
</dbReference>
<evidence type="ECO:0000313" key="9">
    <source>
        <dbReference type="Proteomes" id="UP000321379"/>
    </source>
</evidence>
<dbReference type="CDD" id="cd08278">
    <property type="entry name" value="benzyl_alcohol_DH"/>
    <property type="match status" value="1"/>
</dbReference>
<dbReference type="PROSITE" id="PS00059">
    <property type="entry name" value="ADH_ZINC"/>
    <property type="match status" value="1"/>
</dbReference>
<dbReference type="SUPFAM" id="SSF50129">
    <property type="entry name" value="GroES-like"/>
    <property type="match status" value="1"/>
</dbReference>
<keyword evidence="9" id="KW-1185">Reference proteome</keyword>
<dbReference type="Pfam" id="PF08240">
    <property type="entry name" value="ADH_N"/>
    <property type="match status" value="1"/>
</dbReference>
<evidence type="ECO:0000256" key="4">
    <source>
        <dbReference type="ARBA" id="ARBA00022833"/>
    </source>
</evidence>
<keyword evidence="5" id="KW-0560">Oxidoreductase</keyword>
<dbReference type="Pfam" id="PF00107">
    <property type="entry name" value="ADH_zinc_N"/>
    <property type="match status" value="1"/>
</dbReference>
<comment type="cofactor">
    <cofactor evidence="1 6">
        <name>Zn(2+)</name>
        <dbReference type="ChEBI" id="CHEBI:29105"/>
    </cofactor>
</comment>